<dbReference type="EMBL" id="JACASF010000016">
    <property type="protein sequence ID" value="KAF6426514.1"/>
    <property type="molecule type" value="Genomic_DNA"/>
</dbReference>
<evidence type="ECO:0000313" key="2">
    <source>
        <dbReference type="EMBL" id="KAF6426514.1"/>
    </source>
</evidence>
<reference evidence="2 3" key="1">
    <citation type="journal article" date="2020" name="Nature">
        <title>Six reference-quality genomes reveal evolution of bat adaptations.</title>
        <authorList>
            <person name="Jebb D."/>
            <person name="Huang Z."/>
            <person name="Pippel M."/>
            <person name="Hughes G.M."/>
            <person name="Lavrichenko K."/>
            <person name="Devanna P."/>
            <person name="Winkler S."/>
            <person name="Jermiin L.S."/>
            <person name="Skirmuntt E.C."/>
            <person name="Katzourakis A."/>
            <person name="Burkitt-Gray L."/>
            <person name="Ray D.A."/>
            <person name="Sullivan K.A.M."/>
            <person name="Roscito J.G."/>
            <person name="Kirilenko B.M."/>
            <person name="Davalos L.M."/>
            <person name="Corthals A.P."/>
            <person name="Power M.L."/>
            <person name="Jones G."/>
            <person name="Ransome R.D."/>
            <person name="Dechmann D.K.N."/>
            <person name="Locatelli A.G."/>
            <person name="Puechmaille S.J."/>
            <person name="Fedrigo O."/>
            <person name="Jarvis E.D."/>
            <person name="Hiller M."/>
            <person name="Vernes S.C."/>
            <person name="Myers E.W."/>
            <person name="Teeling E.C."/>
        </authorList>
    </citation>
    <scope>NUCLEOTIDE SEQUENCE [LARGE SCALE GENOMIC DNA]</scope>
    <source>
        <strain evidence="2">MMolMol1</strain>
        <tissue evidence="2">Muscle</tissue>
    </source>
</reference>
<evidence type="ECO:0000256" key="1">
    <source>
        <dbReference type="SAM" id="MobiDB-lite"/>
    </source>
</evidence>
<name>A0A7J8DTG0_MOLMO</name>
<dbReference type="InParanoid" id="A0A7J8DTG0"/>
<feature type="compositionally biased region" description="Low complexity" evidence="1">
    <location>
        <begin position="63"/>
        <end position="76"/>
    </location>
</feature>
<protein>
    <submittedName>
        <fullName evidence="2">Uncharacterized protein</fullName>
    </submittedName>
</protein>
<keyword evidence="3" id="KW-1185">Reference proteome</keyword>
<organism evidence="2 3">
    <name type="scientific">Molossus molossus</name>
    <name type="common">Pallas' mastiff bat</name>
    <name type="synonym">Vespertilio molossus</name>
    <dbReference type="NCBI Taxonomy" id="27622"/>
    <lineage>
        <taxon>Eukaryota</taxon>
        <taxon>Metazoa</taxon>
        <taxon>Chordata</taxon>
        <taxon>Craniata</taxon>
        <taxon>Vertebrata</taxon>
        <taxon>Euteleostomi</taxon>
        <taxon>Mammalia</taxon>
        <taxon>Eutheria</taxon>
        <taxon>Laurasiatheria</taxon>
        <taxon>Chiroptera</taxon>
        <taxon>Yangochiroptera</taxon>
        <taxon>Molossidae</taxon>
        <taxon>Molossus</taxon>
    </lineage>
</organism>
<feature type="compositionally biased region" description="Polar residues" evidence="1">
    <location>
        <begin position="126"/>
        <end position="137"/>
    </location>
</feature>
<evidence type="ECO:0000313" key="3">
    <source>
        <dbReference type="Proteomes" id="UP000550707"/>
    </source>
</evidence>
<dbReference type="AlphaFoldDB" id="A0A7J8DTG0"/>
<accession>A0A7J8DTG0</accession>
<proteinExistence type="predicted"/>
<feature type="region of interest" description="Disordered" evidence="1">
    <location>
        <begin position="60"/>
        <end position="85"/>
    </location>
</feature>
<feature type="region of interest" description="Disordered" evidence="1">
    <location>
        <begin position="1"/>
        <end position="23"/>
    </location>
</feature>
<sequence length="153" mass="15836">MDSPKHCLEDPPSALKPLVPTPIPSRPLTVFMETRQSAGPCHRCRDYAGQSLRKGRVETEAVAGGADASRGASGDRVFPPPGSPLRFGTRPVGLCSVPEQARTWTDSLVPGVPGFGLGVGRELHGSPSSVEDSSTECPQGAGGHHASCALGGR</sequence>
<comment type="caution">
    <text evidence="2">The sequence shown here is derived from an EMBL/GenBank/DDBJ whole genome shotgun (WGS) entry which is preliminary data.</text>
</comment>
<dbReference type="Proteomes" id="UP000550707">
    <property type="component" value="Unassembled WGS sequence"/>
</dbReference>
<gene>
    <name evidence="2" type="ORF">HJG59_009200</name>
</gene>
<feature type="region of interest" description="Disordered" evidence="1">
    <location>
        <begin position="119"/>
        <end position="153"/>
    </location>
</feature>